<accession>A0AAV9SRD7</accession>
<dbReference type="AlphaFoldDB" id="A0AAV9SRD7"/>
<reference evidence="1 2" key="1">
    <citation type="submission" date="2021-06" db="EMBL/GenBank/DDBJ databases">
        <authorList>
            <person name="Palmer J.M."/>
        </authorList>
    </citation>
    <scope>NUCLEOTIDE SEQUENCE [LARGE SCALE GENOMIC DNA]</scope>
    <source>
        <strain evidence="1 2">MEX-2019</strain>
        <tissue evidence="1">Muscle</tissue>
    </source>
</reference>
<comment type="caution">
    <text evidence="1">The sequence shown here is derived from an EMBL/GenBank/DDBJ whole genome shotgun (WGS) entry which is preliminary data.</text>
</comment>
<dbReference type="EMBL" id="JAHHUM010000021">
    <property type="protein sequence ID" value="KAK5623623.1"/>
    <property type="molecule type" value="Genomic_DNA"/>
</dbReference>
<proteinExistence type="predicted"/>
<evidence type="ECO:0000313" key="2">
    <source>
        <dbReference type="Proteomes" id="UP001311232"/>
    </source>
</evidence>
<sequence length="177" mass="19660">MSSYWPPRLPPGSELLIQSAYAEDPDSLSQENFTDYLLSWLHSGFKSPQASCEQTWLTLHRAPLQDYPPGATSTSSASKTGLPGPFTYPTRSRSFPSSHFSSPPVDLLITLSCLLFDVQTPSFSQRRVTAGAEKEADGPRQDAANLMSLSPFQVLWFNQPLPHKLLWSTFEIMVSAH</sequence>
<protein>
    <submittedName>
        <fullName evidence="1">Uncharacterized protein</fullName>
    </submittedName>
</protein>
<keyword evidence="2" id="KW-1185">Reference proteome</keyword>
<organism evidence="1 2">
    <name type="scientific">Crenichthys baileyi</name>
    <name type="common">White River springfish</name>
    <dbReference type="NCBI Taxonomy" id="28760"/>
    <lineage>
        <taxon>Eukaryota</taxon>
        <taxon>Metazoa</taxon>
        <taxon>Chordata</taxon>
        <taxon>Craniata</taxon>
        <taxon>Vertebrata</taxon>
        <taxon>Euteleostomi</taxon>
        <taxon>Actinopterygii</taxon>
        <taxon>Neopterygii</taxon>
        <taxon>Teleostei</taxon>
        <taxon>Neoteleostei</taxon>
        <taxon>Acanthomorphata</taxon>
        <taxon>Ovalentaria</taxon>
        <taxon>Atherinomorphae</taxon>
        <taxon>Cyprinodontiformes</taxon>
        <taxon>Goodeidae</taxon>
        <taxon>Crenichthys</taxon>
    </lineage>
</organism>
<dbReference type="Proteomes" id="UP001311232">
    <property type="component" value="Unassembled WGS sequence"/>
</dbReference>
<gene>
    <name evidence="1" type="ORF">CRENBAI_010473</name>
</gene>
<evidence type="ECO:0000313" key="1">
    <source>
        <dbReference type="EMBL" id="KAK5623623.1"/>
    </source>
</evidence>
<name>A0AAV9SRD7_9TELE</name>